<comment type="caution">
    <text evidence="3">The sequence shown here is derived from an EMBL/GenBank/DDBJ whole genome shotgun (WGS) entry which is preliminary data.</text>
</comment>
<evidence type="ECO:0000256" key="2">
    <source>
        <dbReference type="SAM" id="Phobius"/>
    </source>
</evidence>
<dbReference type="EMBL" id="JAHBAY010000007">
    <property type="protein sequence ID" value="MBT0770879.1"/>
    <property type="molecule type" value="Genomic_DNA"/>
</dbReference>
<protein>
    <recommendedName>
        <fullName evidence="5">DUF4352 domain-containing protein</fullName>
    </recommendedName>
</protein>
<sequence>MTDDDRKRRTPERADSRGGPAAMLSALVAAGLIFAAAIMLHFGSLPPFLMPAVSPGDEATIEGALTVGAASQDVTLVASVPDGPKISGAKPDGETERKTVTVAVRVENRSTVAVDVPGGEQTLRTGLARSYDSTTTDTVTVAPGKTKTVKLKFVVPETEDPASFLLKVAGEQRKFDVS</sequence>
<dbReference type="Proteomes" id="UP001197247">
    <property type="component" value="Unassembled WGS sequence"/>
</dbReference>
<proteinExistence type="predicted"/>
<accession>A0ABS5TKJ3</accession>
<dbReference type="RefSeq" id="WP_214157170.1">
    <property type="nucleotide sequence ID" value="NZ_JAHBAY010000007.1"/>
</dbReference>
<evidence type="ECO:0000313" key="4">
    <source>
        <dbReference type="Proteomes" id="UP001197247"/>
    </source>
</evidence>
<keyword evidence="2" id="KW-1133">Transmembrane helix</keyword>
<gene>
    <name evidence="3" type="ORF">KIH74_18210</name>
</gene>
<organism evidence="3 4">
    <name type="scientific">Kineosporia corallincola</name>
    <dbReference type="NCBI Taxonomy" id="2835133"/>
    <lineage>
        <taxon>Bacteria</taxon>
        <taxon>Bacillati</taxon>
        <taxon>Actinomycetota</taxon>
        <taxon>Actinomycetes</taxon>
        <taxon>Kineosporiales</taxon>
        <taxon>Kineosporiaceae</taxon>
        <taxon>Kineosporia</taxon>
    </lineage>
</organism>
<feature type="compositionally biased region" description="Basic and acidic residues" evidence="1">
    <location>
        <begin position="1"/>
        <end position="16"/>
    </location>
</feature>
<evidence type="ECO:0008006" key="5">
    <source>
        <dbReference type="Google" id="ProtNLM"/>
    </source>
</evidence>
<evidence type="ECO:0000313" key="3">
    <source>
        <dbReference type="EMBL" id="MBT0770879.1"/>
    </source>
</evidence>
<name>A0ABS5TKJ3_9ACTN</name>
<feature type="region of interest" description="Disordered" evidence="1">
    <location>
        <begin position="1"/>
        <end position="20"/>
    </location>
</feature>
<keyword evidence="4" id="KW-1185">Reference proteome</keyword>
<feature type="transmembrane region" description="Helical" evidence="2">
    <location>
        <begin position="21"/>
        <end position="42"/>
    </location>
</feature>
<keyword evidence="2" id="KW-0472">Membrane</keyword>
<evidence type="ECO:0000256" key="1">
    <source>
        <dbReference type="SAM" id="MobiDB-lite"/>
    </source>
</evidence>
<keyword evidence="2" id="KW-0812">Transmembrane</keyword>
<reference evidence="3 4" key="1">
    <citation type="submission" date="2021-05" db="EMBL/GenBank/DDBJ databases">
        <title>Kineosporia and Streptomyces sp. nov. two new marine actinobacteria isolated from Coral.</title>
        <authorList>
            <person name="Buangrab K."/>
            <person name="Sutthacheep M."/>
            <person name="Yeemin T."/>
            <person name="Harunari E."/>
            <person name="Igarashi Y."/>
            <person name="Kanchanasin P."/>
            <person name="Tanasupawat S."/>
            <person name="Phongsopitanun W."/>
        </authorList>
    </citation>
    <scope>NUCLEOTIDE SEQUENCE [LARGE SCALE GENOMIC DNA]</scope>
    <source>
        <strain evidence="3 4">J2-2</strain>
    </source>
</reference>